<dbReference type="Proteomes" id="UP001157502">
    <property type="component" value="Chromosome 24"/>
</dbReference>
<evidence type="ECO:0000313" key="1">
    <source>
        <dbReference type="EMBL" id="KAJ7993511.1"/>
    </source>
</evidence>
<keyword evidence="2" id="KW-1185">Reference proteome</keyword>
<sequence length="200" mass="21392">MLGHTRAPDQPHILSQVAVSRGPAGATSTLYTPPSGPRSHIQPSPVHNHKHTVGSFIKQLGHLVIKCPARGPPGATVLGKRFQLDLIAALAGVSREKGSGKLLLAGPISLQGARDQASELSHVLSRAQHPATFHFIKGDRLRNRRTLTPGAGRSVTRDGSMMTFGEQGGCHVIRIMKCATGNPGFSVYYRKSCDTMFFLG</sequence>
<reference evidence="1" key="1">
    <citation type="submission" date="2021-05" db="EMBL/GenBank/DDBJ databases">
        <authorList>
            <person name="Pan Q."/>
            <person name="Jouanno E."/>
            <person name="Zahm M."/>
            <person name="Klopp C."/>
            <person name="Cabau C."/>
            <person name="Louis A."/>
            <person name="Berthelot C."/>
            <person name="Parey E."/>
            <person name="Roest Crollius H."/>
            <person name="Montfort J."/>
            <person name="Robinson-Rechavi M."/>
            <person name="Bouchez O."/>
            <person name="Lampietro C."/>
            <person name="Lopez Roques C."/>
            <person name="Donnadieu C."/>
            <person name="Postlethwait J."/>
            <person name="Bobe J."/>
            <person name="Dillon D."/>
            <person name="Chandos A."/>
            <person name="von Hippel F."/>
            <person name="Guiguen Y."/>
        </authorList>
    </citation>
    <scope>NUCLEOTIDE SEQUENCE</scope>
    <source>
        <strain evidence="1">YG-Jan2019</strain>
    </source>
</reference>
<gene>
    <name evidence="1" type="ORF">DPEC_G00273170</name>
</gene>
<name>A0ACC2FQB1_DALPE</name>
<dbReference type="EMBL" id="CM055751">
    <property type="protein sequence ID" value="KAJ7993511.1"/>
    <property type="molecule type" value="Genomic_DNA"/>
</dbReference>
<protein>
    <submittedName>
        <fullName evidence="1">Uncharacterized protein</fullName>
    </submittedName>
</protein>
<comment type="caution">
    <text evidence="1">The sequence shown here is derived from an EMBL/GenBank/DDBJ whole genome shotgun (WGS) entry which is preliminary data.</text>
</comment>
<accession>A0ACC2FQB1</accession>
<proteinExistence type="predicted"/>
<organism evidence="1 2">
    <name type="scientific">Dallia pectoralis</name>
    <name type="common">Alaska blackfish</name>
    <dbReference type="NCBI Taxonomy" id="75939"/>
    <lineage>
        <taxon>Eukaryota</taxon>
        <taxon>Metazoa</taxon>
        <taxon>Chordata</taxon>
        <taxon>Craniata</taxon>
        <taxon>Vertebrata</taxon>
        <taxon>Euteleostomi</taxon>
        <taxon>Actinopterygii</taxon>
        <taxon>Neopterygii</taxon>
        <taxon>Teleostei</taxon>
        <taxon>Protacanthopterygii</taxon>
        <taxon>Esociformes</taxon>
        <taxon>Umbridae</taxon>
        <taxon>Dallia</taxon>
    </lineage>
</organism>
<evidence type="ECO:0000313" key="2">
    <source>
        <dbReference type="Proteomes" id="UP001157502"/>
    </source>
</evidence>